<name>A0A2K8P6W8_STRLA</name>
<gene>
    <name evidence="1" type="ORF">SLAV_02890</name>
</gene>
<dbReference type="AlphaFoldDB" id="A0A2K8P6W8"/>
<dbReference type="SUPFAM" id="SSF52058">
    <property type="entry name" value="L domain-like"/>
    <property type="match status" value="1"/>
</dbReference>
<dbReference type="GeneID" id="49381730"/>
<organism evidence="1 2">
    <name type="scientific">Streptomyces lavendulae subsp. lavendulae</name>
    <dbReference type="NCBI Taxonomy" id="58340"/>
    <lineage>
        <taxon>Bacteria</taxon>
        <taxon>Bacillati</taxon>
        <taxon>Actinomycetota</taxon>
        <taxon>Actinomycetes</taxon>
        <taxon>Kitasatosporales</taxon>
        <taxon>Streptomycetaceae</taxon>
        <taxon>Streptomyces</taxon>
    </lineage>
</organism>
<evidence type="ECO:0000313" key="1">
    <source>
        <dbReference type="EMBL" id="ATZ22489.1"/>
    </source>
</evidence>
<evidence type="ECO:0000313" key="2">
    <source>
        <dbReference type="Proteomes" id="UP000231791"/>
    </source>
</evidence>
<dbReference type="Proteomes" id="UP000231791">
    <property type="component" value="Chromosome"/>
</dbReference>
<accession>A0A2K8P6W8</accession>
<dbReference type="Gene3D" id="3.80.10.10">
    <property type="entry name" value="Ribonuclease Inhibitor"/>
    <property type="match status" value="1"/>
</dbReference>
<reference evidence="1 2" key="1">
    <citation type="submission" date="2017-11" db="EMBL/GenBank/DDBJ databases">
        <title>Complete genome sequence of Streptomyces lavendulae subsp. lavendulae CCM 3239 (formerly 'Streptomyces aureofaciens CCM 3239'), the producer of the angucycline-type antibiotic auricin.</title>
        <authorList>
            <person name="Busche T."/>
            <person name="Novakova R."/>
            <person name="Al'Dilaimi A."/>
            <person name="Homerova D."/>
            <person name="Feckova L."/>
            <person name="Rezuchova B."/>
            <person name="Mingyar E."/>
            <person name="Csolleiova D."/>
            <person name="Bekeova C."/>
            <person name="Winkler A."/>
            <person name="Sevcikova B."/>
            <person name="Kalinowski J."/>
            <person name="Kormanec J."/>
            <person name="Ruckert C."/>
        </authorList>
    </citation>
    <scope>NUCLEOTIDE SEQUENCE [LARGE SCALE GENOMIC DNA]</scope>
    <source>
        <strain evidence="1 2">CCM 3239</strain>
    </source>
</reference>
<keyword evidence="2" id="KW-1185">Reference proteome</keyword>
<sequence length="272" mass="29255">MSDDSTPQVFPNRWADAAGPGGRAASRDLCGCIGQTGAGRQRPTRFHPERQDTSAPGWIRLLELVEEAAADGREVFEPLVELTSEQRRQVITLPPAITRLTSVKHLALYGSNLVRVPPEIGAMKSLEEFTPYTSYRLHWFPYEITRCPALRYSTVSTRALYGNHKGRPPFPALPAAATGGRGADLEDLDPGVRGPSRIRSCSVCDGPVGPAELRQVWISLRTSGADVLPLLVNACSTACVEALPAPAEGYAPVPHTGGPDVDQPQGRPRTGS</sequence>
<dbReference type="KEGG" id="slx:SLAV_02890"/>
<proteinExistence type="predicted"/>
<protein>
    <submittedName>
        <fullName evidence="1">Uncharacterized protein</fullName>
    </submittedName>
</protein>
<dbReference type="InterPro" id="IPR032675">
    <property type="entry name" value="LRR_dom_sf"/>
</dbReference>
<dbReference type="RefSeq" id="WP_030229339.1">
    <property type="nucleotide sequence ID" value="NZ_CP024985.1"/>
</dbReference>
<dbReference type="EMBL" id="CP024985">
    <property type="protein sequence ID" value="ATZ22489.1"/>
    <property type="molecule type" value="Genomic_DNA"/>
</dbReference>